<evidence type="ECO:0000256" key="6">
    <source>
        <dbReference type="ARBA" id="ARBA00022801"/>
    </source>
</evidence>
<evidence type="ECO:0000259" key="9">
    <source>
        <dbReference type="Pfam" id="PF03372"/>
    </source>
</evidence>
<name>G8QY64_SPHPG</name>
<dbReference type="InterPro" id="IPR051547">
    <property type="entry name" value="TDP2-like"/>
</dbReference>
<keyword evidence="11" id="KW-1185">Reference proteome</keyword>
<keyword evidence="3" id="KW-0540">Nuclease</keyword>
<dbReference type="KEGG" id="sgp:SpiGrapes_1834"/>
<dbReference type="SUPFAM" id="SSF56219">
    <property type="entry name" value="DNase I-like"/>
    <property type="match status" value="1"/>
</dbReference>
<dbReference type="STRING" id="158190.SpiGrapes_1834"/>
<organism evidence="10 11">
    <name type="scientific">Sphaerochaeta pleomorpha (strain ATCC BAA-1885 / DSM 22778 / Grapes)</name>
    <dbReference type="NCBI Taxonomy" id="158190"/>
    <lineage>
        <taxon>Bacteria</taxon>
        <taxon>Pseudomonadati</taxon>
        <taxon>Spirochaetota</taxon>
        <taxon>Spirochaetia</taxon>
        <taxon>Spirochaetales</taxon>
        <taxon>Sphaerochaetaceae</taxon>
        <taxon>Sphaerochaeta</taxon>
    </lineage>
</organism>
<dbReference type="Pfam" id="PF03372">
    <property type="entry name" value="Exo_endo_phos"/>
    <property type="match status" value="1"/>
</dbReference>
<reference evidence="10 11" key="1">
    <citation type="submission" date="2011-11" db="EMBL/GenBank/DDBJ databases">
        <title>Complete sequence of Spirochaeta sp. grapes.</title>
        <authorList>
            <consortium name="US DOE Joint Genome Institute"/>
            <person name="Lucas S."/>
            <person name="Han J."/>
            <person name="Lapidus A."/>
            <person name="Cheng J.-F."/>
            <person name="Goodwin L."/>
            <person name="Pitluck S."/>
            <person name="Peters L."/>
            <person name="Ovchinnikova G."/>
            <person name="Munk A.C."/>
            <person name="Detter J.C."/>
            <person name="Han C."/>
            <person name="Tapia R."/>
            <person name="Land M."/>
            <person name="Hauser L."/>
            <person name="Kyrpides N."/>
            <person name="Ivanova N."/>
            <person name="Pagani I."/>
            <person name="Ritalahtilisa K."/>
            <person name="Loeffler F."/>
            <person name="Woyke T."/>
        </authorList>
    </citation>
    <scope>NUCLEOTIDE SEQUENCE [LARGE SCALE GENOMIC DNA]</scope>
    <source>
        <strain evidence="11">ATCC BAA-1885 / DSM 22778 / Grapes</strain>
    </source>
</reference>
<evidence type="ECO:0000256" key="7">
    <source>
        <dbReference type="ARBA" id="ARBA00022842"/>
    </source>
</evidence>
<keyword evidence="5" id="KW-0227">DNA damage</keyword>
<evidence type="ECO:0000256" key="8">
    <source>
        <dbReference type="ARBA" id="ARBA00023204"/>
    </source>
</evidence>
<comment type="cofactor">
    <cofactor evidence="1">
        <name>Mn(2+)</name>
        <dbReference type="ChEBI" id="CHEBI:29035"/>
    </cofactor>
</comment>
<evidence type="ECO:0000256" key="1">
    <source>
        <dbReference type="ARBA" id="ARBA00001936"/>
    </source>
</evidence>
<feature type="domain" description="Endonuclease/exonuclease/phosphatase" evidence="9">
    <location>
        <begin position="9"/>
        <end position="235"/>
    </location>
</feature>
<dbReference type="Gene3D" id="3.60.10.10">
    <property type="entry name" value="Endonuclease/exonuclease/phosphatase"/>
    <property type="match status" value="1"/>
</dbReference>
<dbReference type="HOGENOM" id="CLU_1119254_0_0_12"/>
<keyword evidence="6 10" id="KW-0378">Hydrolase</keyword>
<accession>G8QY64</accession>
<keyword evidence="7" id="KW-0460">Magnesium</keyword>
<dbReference type="GO" id="GO:0006281">
    <property type="term" value="P:DNA repair"/>
    <property type="evidence" value="ECO:0007669"/>
    <property type="project" value="UniProtKB-KW"/>
</dbReference>
<protein>
    <submittedName>
        <fullName evidence="10">Metal-dependent hydrolase</fullName>
    </submittedName>
</protein>
<gene>
    <name evidence="10" type="ordered locus">SpiGrapes_1834</name>
</gene>
<keyword evidence="8" id="KW-0234">DNA repair</keyword>
<dbReference type="eggNOG" id="COG3021">
    <property type="taxonomic scope" value="Bacteria"/>
</dbReference>
<evidence type="ECO:0000256" key="5">
    <source>
        <dbReference type="ARBA" id="ARBA00022763"/>
    </source>
</evidence>
<comment type="cofactor">
    <cofactor evidence="2">
        <name>Mg(2+)</name>
        <dbReference type="ChEBI" id="CHEBI:18420"/>
    </cofactor>
</comment>
<evidence type="ECO:0000256" key="3">
    <source>
        <dbReference type="ARBA" id="ARBA00022722"/>
    </source>
</evidence>
<dbReference type="GO" id="GO:0016787">
    <property type="term" value="F:hydrolase activity"/>
    <property type="evidence" value="ECO:0007669"/>
    <property type="project" value="UniProtKB-KW"/>
</dbReference>
<dbReference type="GO" id="GO:0004518">
    <property type="term" value="F:nuclease activity"/>
    <property type="evidence" value="ECO:0007669"/>
    <property type="project" value="UniProtKB-KW"/>
</dbReference>
<dbReference type="Proteomes" id="UP000005632">
    <property type="component" value="Chromosome"/>
</dbReference>
<dbReference type="InterPro" id="IPR005135">
    <property type="entry name" value="Endo/exonuclease/phosphatase"/>
</dbReference>
<evidence type="ECO:0000313" key="10">
    <source>
        <dbReference type="EMBL" id="AEV29629.1"/>
    </source>
</evidence>
<evidence type="ECO:0000256" key="2">
    <source>
        <dbReference type="ARBA" id="ARBA00001946"/>
    </source>
</evidence>
<keyword evidence="4" id="KW-0479">Metal-binding</keyword>
<dbReference type="PANTHER" id="PTHR15822">
    <property type="entry name" value="TRAF AND TNF RECEPTOR-ASSOCIATED PROTEIN"/>
    <property type="match status" value="1"/>
</dbReference>
<sequence>MERISLITLNLWNTEHWEKRKECVISFVLKYASDIFCFQEVREETLAVLDQALPRYTRIEGVEPGWKCENSIYIRSDLFTVQDFGRIDLSMPEQNRGVFWVKLKTLEGKTLFVATMHLTHQLNADEIRTGVPYRHAEAHMAAKELNLLVKGERAIVCGDFNDPVHPSRILQQEAQFVDVFEFLRLCAPVTFPCPFLSEERYLVEAIDKIMTRGPLKPLLATSPQYFHNGSVLSDHWPVMAIFEIE</sequence>
<dbReference type="GO" id="GO:0046872">
    <property type="term" value="F:metal ion binding"/>
    <property type="evidence" value="ECO:0007669"/>
    <property type="project" value="UniProtKB-KW"/>
</dbReference>
<evidence type="ECO:0000313" key="11">
    <source>
        <dbReference type="Proteomes" id="UP000005632"/>
    </source>
</evidence>
<evidence type="ECO:0000256" key="4">
    <source>
        <dbReference type="ARBA" id="ARBA00022723"/>
    </source>
</evidence>
<dbReference type="OrthoDB" id="9793162at2"/>
<proteinExistence type="predicted"/>
<dbReference type="EMBL" id="CP003155">
    <property type="protein sequence ID" value="AEV29629.1"/>
    <property type="molecule type" value="Genomic_DNA"/>
</dbReference>
<dbReference type="RefSeq" id="WP_014270472.1">
    <property type="nucleotide sequence ID" value="NC_016633.1"/>
</dbReference>
<dbReference type="PANTHER" id="PTHR15822:SF4">
    <property type="entry name" value="TYROSYL-DNA PHOSPHODIESTERASE 2"/>
    <property type="match status" value="1"/>
</dbReference>
<dbReference type="InterPro" id="IPR036691">
    <property type="entry name" value="Endo/exonu/phosph_ase_sf"/>
</dbReference>
<dbReference type="AlphaFoldDB" id="G8QY64"/>